<name>A0A0E9RUS1_ANGAN</name>
<reference evidence="1" key="1">
    <citation type="submission" date="2014-11" db="EMBL/GenBank/DDBJ databases">
        <authorList>
            <person name="Amaro Gonzalez C."/>
        </authorList>
    </citation>
    <scope>NUCLEOTIDE SEQUENCE</scope>
</reference>
<reference evidence="1" key="2">
    <citation type="journal article" date="2015" name="Fish Shellfish Immunol.">
        <title>Early steps in the European eel (Anguilla anguilla)-Vibrio vulnificus interaction in the gills: Role of the RtxA13 toxin.</title>
        <authorList>
            <person name="Callol A."/>
            <person name="Pajuelo D."/>
            <person name="Ebbesson L."/>
            <person name="Teles M."/>
            <person name="MacKenzie S."/>
            <person name="Amaro C."/>
        </authorList>
    </citation>
    <scope>NUCLEOTIDE SEQUENCE</scope>
</reference>
<protein>
    <submittedName>
        <fullName evidence="1">Uncharacterized protein</fullName>
    </submittedName>
</protein>
<sequence>MHKEQHDILPYRSVSTGRVKII</sequence>
<dbReference type="AlphaFoldDB" id="A0A0E9RUS1"/>
<evidence type="ECO:0000313" key="1">
    <source>
        <dbReference type="EMBL" id="JAH32562.1"/>
    </source>
</evidence>
<accession>A0A0E9RUS1</accession>
<dbReference type="EMBL" id="GBXM01082018">
    <property type="protein sequence ID" value="JAH26559.1"/>
    <property type="molecule type" value="Transcribed_RNA"/>
</dbReference>
<proteinExistence type="predicted"/>
<dbReference type="EMBL" id="GBXM01076015">
    <property type="protein sequence ID" value="JAH32562.1"/>
    <property type="molecule type" value="Transcribed_RNA"/>
</dbReference>
<organism evidence="1">
    <name type="scientific">Anguilla anguilla</name>
    <name type="common">European freshwater eel</name>
    <name type="synonym">Muraena anguilla</name>
    <dbReference type="NCBI Taxonomy" id="7936"/>
    <lineage>
        <taxon>Eukaryota</taxon>
        <taxon>Metazoa</taxon>
        <taxon>Chordata</taxon>
        <taxon>Craniata</taxon>
        <taxon>Vertebrata</taxon>
        <taxon>Euteleostomi</taxon>
        <taxon>Actinopterygii</taxon>
        <taxon>Neopterygii</taxon>
        <taxon>Teleostei</taxon>
        <taxon>Anguilliformes</taxon>
        <taxon>Anguillidae</taxon>
        <taxon>Anguilla</taxon>
    </lineage>
</organism>